<feature type="compositionally biased region" description="Basic and acidic residues" evidence="3">
    <location>
        <begin position="1748"/>
        <end position="1762"/>
    </location>
</feature>
<feature type="compositionally biased region" description="Low complexity" evidence="3">
    <location>
        <begin position="1060"/>
        <end position="1082"/>
    </location>
</feature>
<feature type="compositionally biased region" description="Low complexity" evidence="3">
    <location>
        <begin position="2553"/>
        <end position="2567"/>
    </location>
</feature>
<feature type="compositionally biased region" description="Basic residues" evidence="3">
    <location>
        <begin position="2277"/>
        <end position="2288"/>
    </location>
</feature>
<dbReference type="InterPro" id="IPR035979">
    <property type="entry name" value="RBD_domain_sf"/>
</dbReference>
<dbReference type="Proteomes" id="UP001151699">
    <property type="component" value="Unassembled WGS sequence"/>
</dbReference>
<feature type="region of interest" description="Disordered" evidence="3">
    <location>
        <begin position="1319"/>
        <end position="2029"/>
    </location>
</feature>
<dbReference type="FunFam" id="3.30.70.330:FF:000088">
    <property type="entry name" value="msx2-interacting protein-like isoform X1"/>
    <property type="match status" value="1"/>
</dbReference>
<dbReference type="PANTHER" id="PTHR23189">
    <property type="entry name" value="RNA RECOGNITION MOTIF-CONTAINING"/>
    <property type="match status" value="1"/>
</dbReference>
<evidence type="ECO:0000313" key="5">
    <source>
        <dbReference type="EMBL" id="KAJ6633613.1"/>
    </source>
</evidence>
<name>A0A9Q0ML70_9DIPT</name>
<feature type="region of interest" description="Disordered" evidence="3">
    <location>
        <begin position="878"/>
        <end position="976"/>
    </location>
</feature>
<evidence type="ECO:0000256" key="1">
    <source>
        <dbReference type="ARBA" id="ARBA00022884"/>
    </source>
</evidence>
<keyword evidence="6" id="KW-1185">Reference proteome</keyword>
<feature type="compositionally biased region" description="Basic and acidic residues" evidence="3">
    <location>
        <begin position="953"/>
        <end position="973"/>
    </location>
</feature>
<feature type="compositionally biased region" description="Low complexity" evidence="3">
    <location>
        <begin position="1384"/>
        <end position="1397"/>
    </location>
</feature>
<evidence type="ECO:0000313" key="6">
    <source>
        <dbReference type="Proteomes" id="UP001151699"/>
    </source>
</evidence>
<evidence type="ECO:0000259" key="4">
    <source>
        <dbReference type="PROSITE" id="PS50102"/>
    </source>
</evidence>
<feature type="compositionally biased region" description="Low complexity" evidence="3">
    <location>
        <begin position="33"/>
        <end position="59"/>
    </location>
</feature>
<evidence type="ECO:0000256" key="3">
    <source>
        <dbReference type="SAM" id="MobiDB-lite"/>
    </source>
</evidence>
<dbReference type="SUPFAM" id="SSF54928">
    <property type="entry name" value="RNA-binding domain, RBD"/>
    <property type="match status" value="2"/>
</dbReference>
<feature type="compositionally biased region" description="Basic and acidic residues" evidence="3">
    <location>
        <begin position="2673"/>
        <end position="2696"/>
    </location>
</feature>
<dbReference type="InterPro" id="IPR034173">
    <property type="entry name" value="SHARP_RRM2"/>
</dbReference>
<feature type="region of interest" description="Disordered" evidence="3">
    <location>
        <begin position="2506"/>
        <end position="2701"/>
    </location>
</feature>
<feature type="compositionally biased region" description="Low complexity" evidence="3">
    <location>
        <begin position="1322"/>
        <end position="1333"/>
    </location>
</feature>
<feature type="domain" description="RRM" evidence="4">
    <location>
        <begin position="423"/>
        <end position="497"/>
    </location>
</feature>
<keyword evidence="1 2" id="KW-0694">RNA-binding</keyword>
<feature type="region of interest" description="Disordered" evidence="3">
    <location>
        <begin position="687"/>
        <end position="716"/>
    </location>
</feature>
<dbReference type="FunFam" id="3.30.70.330:FF:000258">
    <property type="entry name" value="Split ends, isoform D"/>
    <property type="match status" value="1"/>
</dbReference>
<gene>
    <name evidence="5" type="primary">spen_1</name>
    <name evidence="5" type="ORF">Bhyg_16780</name>
</gene>
<feature type="compositionally biased region" description="Basic residues" evidence="3">
    <location>
        <begin position="2471"/>
        <end position="2481"/>
    </location>
</feature>
<feature type="compositionally biased region" description="Basic residues" evidence="3">
    <location>
        <begin position="922"/>
        <end position="933"/>
    </location>
</feature>
<dbReference type="CDD" id="cd12349">
    <property type="entry name" value="RRM2_SHARP"/>
    <property type="match status" value="1"/>
</dbReference>
<feature type="compositionally biased region" description="Low complexity" evidence="3">
    <location>
        <begin position="1232"/>
        <end position="1248"/>
    </location>
</feature>
<feature type="compositionally biased region" description="Basic and acidic residues" evidence="3">
    <location>
        <begin position="2063"/>
        <end position="2077"/>
    </location>
</feature>
<feature type="compositionally biased region" description="Basic and acidic residues" evidence="3">
    <location>
        <begin position="1814"/>
        <end position="1833"/>
    </location>
</feature>
<feature type="compositionally biased region" description="Polar residues" evidence="3">
    <location>
        <begin position="1334"/>
        <end position="1348"/>
    </location>
</feature>
<feature type="compositionally biased region" description="Basic and acidic residues" evidence="3">
    <location>
        <begin position="1956"/>
        <end position="1978"/>
    </location>
</feature>
<feature type="compositionally biased region" description="Polar residues" evidence="3">
    <location>
        <begin position="2516"/>
        <end position="2528"/>
    </location>
</feature>
<dbReference type="InterPro" id="IPR000504">
    <property type="entry name" value="RRM_dom"/>
</dbReference>
<feature type="compositionally biased region" description="Basic residues" evidence="3">
    <location>
        <begin position="2156"/>
        <end position="2168"/>
    </location>
</feature>
<feature type="compositionally biased region" description="Low complexity" evidence="3">
    <location>
        <begin position="631"/>
        <end position="660"/>
    </location>
</feature>
<dbReference type="FunFam" id="3.30.70.330:FF:000118">
    <property type="entry name" value="msx2-interacting protein-like isoform X1"/>
    <property type="match status" value="1"/>
</dbReference>
<feature type="compositionally biased region" description="Basic residues" evidence="3">
    <location>
        <begin position="2334"/>
        <end position="2345"/>
    </location>
</feature>
<feature type="compositionally biased region" description="Low complexity" evidence="3">
    <location>
        <begin position="246"/>
        <end position="289"/>
    </location>
</feature>
<feature type="compositionally biased region" description="Polar residues" evidence="3">
    <location>
        <begin position="1727"/>
        <end position="1747"/>
    </location>
</feature>
<organism evidence="5 6">
    <name type="scientific">Pseudolycoriella hygida</name>
    <dbReference type="NCBI Taxonomy" id="35572"/>
    <lineage>
        <taxon>Eukaryota</taxon>
        <taxon>Metazoa</taxon>
        <taxon>Ecdysozoa</taxon>
        <taxon>Arthropoda</taxon>
        <taxon>Hexapoda</taxon>
        <taxon>Insecta</taxon>
        <taxon>Pterygota</taxon>
        <taxon>Neoptera</taxon>
        <taxon>Endopterygota</taxon>
        <taxon>Diptera</taxon>
        <taxon>Nematocera</taxon>
        <taxon>Sciaroidea</taxon>
        <taxon>Sciaridae</taxon>
        <taxon>Pseudolycoriella</taxon>
    </lineage>
</organism>
<feature type="compositionally biased region" description="Basic and acidic residues" evidence="3">
    <location>
        <begin position="9"/>
        <end position="20"/>
    </location>
</feature>
<proteinExistence type="predicted"/>
<feature type="region of interest" description="Disordered" evidence="3">
    <location>
        <begin position="2447"/>
        <end position="2493"/>
    </location>
</feature>
<feature type="region of interest" description="Disordered" evidence="3">
    <location>
        <begin position="1046"/>
        <end position="1082"/>
    </location>
</feature>
<protein>
    <submittedName>
        <fullName evidence="5">Protein split ends</fullName>
    </submittedName>
</protein>
<feature type="domain" description="RRM" evidence="4">
    <location>
        <begin position="501"/>
        <end position="573"/>
    </location>
</feature>
<feature type="compositionally biased region" description="Basic and acidic residues" evidence="3">
    <location>
        <begin position="1467"/>
        <end position="1718"/>
    </location>
</feature>
<feature type="region of interest" description="Disordered" evidence="3">
    <location>
        <begin position="2043"/>
        <end position="2397"/>
    </location>
</feature>
<feature type="compositionally biased region" description="Polar residues" evidence="3">
    <location>
        <begin position="2295"/>
        <end position="2307"/>
    </location>
</feature>
<evidence type="ECO:0000256" key="2">
    <source>
        <dbReference type="PROSITE-ProRule" id="PRU00176"/>
    </source>
</evidence>
<dbReference type="InterPro" id="IPR012677">
    <property type="entry name" value="Nucleotide-bd_a/b_plait_sf"/>
</dbReference>
<feature type="domain" description="RRM" evidence="4">
    <location>
        <begin position="321"/>
        <end position="399"/>
    </location>
</feature>
<feature type="compositionally biased region" description="Low complexity" evidence="3">
    <location>
        <begin position="1349"/>
        <end position="1371"/>
    </location>
</feature>
<feature type="non-terminal residue" evidence="5">
    <location>
        <position position="2916"/>
    </location>
</feature>
<dbReference type="PROSITE" id="PS50102">
    <property type="entry name" value="RRM"/>
    <property type="match status" value="3"/>
</dbReference>
<accession>A0A9Q0ML70</accession>
<feature type="compositionally biased region" description="Low complexity" evidence="3">
    <location>
        <begin position="297"/>
        <end position="313"/>
    </location>
</feature>
<feature type="region of interest" description="Disordered" evidence="3">
    <location>
        <begin position="2732"/>
        <end position="2776"/>
    </location>
</feature>
<feature type="compositionally biased region" description="Basic and acidic residues" evidence="3">
    <location>
        <begin position="2186"/>
        <end position="2245"/>
    </location>
</feature>
<dbReference type="GO" id="GO:0003723">
    <property type="term" value="F:RNA binding"/>
    <property type="evidence" value="ECO:0007669"/>
    <property type="project" value="UniProtKB-UniRule"/>
</dbReference>
<dbReference type="SMART" id="SM00360">
    <property type="entry name" value="RRM"/>
    <property type="match status" value="3"/>
</dbReference>
<feature type="compositionally biased region" description="Basic and acidic residues" evidence="3">
    <location>
        <begin position="1906"/>
        <end position="1937"/>
    </location>
</feature>
<feature type="compositionally biased region" description="Basic and acidic residues" evidence="3">
    <location>
        <begin position="1418"/>
        <end position="1460"/>
    </location>
</feature>
<feature type="region of interest" description="Disordered" evidence="3">
    <location>
        <begin position="1"/>
        <end position="67"/>
    </location>
</feature>
<sequence>MRASASKAHTAENKFDDRLLTTEYYEPSSIPTTSGENSPSSNCSSGTQSSQHLLSSQQLIKNPKQSSISEKSLSLPAQQYLSVATPQTAVAAIVPSSQLPTVTVPTRFPTPNHGSSEDLSPVFGDRSTFYDRVGRVNDTTDQYARRPNSYHASSSDTRGRTRDRYRNGLYSTTIERSNPITLHRISSSSWHENSNPSPTARSVYGNMASAVVTPDGSYDPTLDRRTSETDVSIKSSSINKKKSRSGSESPCGGSTSSRSHSRSPSSCSSTNSASSNSNETSSPVSGSDPSRSRHLQSAVSTPATNSSNSNPAVHSEDNRPLAICVRNLPSRSSDTSLKDGLFHEYKKHGKVTWVKVVGQSSERYALVCFKKADDVDKALEVSHDKLFFGCKIEVEPYQGFDVEDNEFRPYEAELDEYHPKSTRTLFIGNLEKDITASELRRHFDCFGEIIEIDIKKQGVNAYAFCQYSDIISVVKAMRKMDGEHLGSNRIKLGFGKSMPTNCVWIDGISDNVSENYLTTQFNRFGLVSQVATDRERKLALVFFEQIQYAQTAVKEMRGVTLRGRKLQVDFASRECQDAFYDKLEKQSGGVGTIERANTVAFEAGRDASARGFDATTVVPGTRFNRYENVTSRSRASSFSRHSASGATSPSSLVGGSTTPRGGRRPRYMEYREGDAIERCLKNYDEYSQGSGASHEDDSYSYARDRPDSPLSRLGAAGSIAGDLDVVPVRRRSEKSPASTCGGEDEYFSGNVIGSSKLHRVQSVVVSAIESQSTGLFPPPGDIRHLQKERHHLLEQLEECPSSGDELVSPYKRMKFDPSIDSISSVQTNLISDSNCDLILNHANESNLLLMHHRKSVEVRRLSDSNSLKHIAVNINRRPSTDNTISRHNRDPHDHVINAYTPHAVCKRRKTGSSMSESEHHSSRGRGHQLHSHHSHEASGGESADGSRPGTPLCDERPEGLPTEPRRLPRDRAPNSEPLYLPLPKFAIQLYHQNRLFTSHSSLSSGNVSSSHPTTIASLANHTSLNSLSSPPTALLTRPTTHNNISLHHSQSSIEQPPASPSRALSLSSYSSDSDMAPSSSPSIEERIKTLDEMFEKWSGGNTNRTHTFSDASINSTVGNNFTTGRHKFLDLDVNEVQPSDILKSVLAKPSIFDNDSKRLENIGDKYEPREFSNLPRTSLMGSFQGVATSAIVQTTVAPPQASTSSNISGVMSKPQPLLFQAPSINQIHQRINSSPMNSPQPMSPYSSPSPTPTLIATNQKLNCVQSVAAAAKGLQYPFPIPASANTTTYETVAPTESQRFSNASSTSANVTIASAAVTSTPIKSKNSISKSISAQEKWSGSTQSTNNRNSSKSTPVSGSTSVPGSTNVGTVKTVSVSKDDETKSPSLTSTATPTTTLSKKETKPQRTGSKSSGKRNSSKNDSERKRRNDSLDRRKNHENVNHKELSDEQFQRRESVELVQKEVVPGGDDRLHNEREKAASETKEREQRDKEEELKAKQREDERREQERLENELKEKEERVRREAEEKERKDREREREEIERRQREEVERRKQEEIENRQREEAERRQREESERRQREESERRQREETERRQREESERRQREESERRQREESERRQREESERRQREESERRQREESERRQREESERRQREESERRQREESERRQREESERRQREEISRREKEENERLENEKRILEEKLRQAESDEEQNRSKREEIKLEDVSDVEIDTSNELNDYSISKSHTVEQTSTKILKDHHNKENARISRENTPFFETSKRRERVNSGSSPVRTNSKRRMSEHESDDGEDSKRFKNNSMSSDNRKILDRRDFKDPNRSSEKSKHHRHHNKTSNLQQKSSEESRFDERNRFDDQRRKDHDHDRHRSKDRQDKHKSRKIKEEKEILNHISDSMENTDNRLSPEKCYMEQDGRSSDDDHKKKDKKKSDGIGGLLDDSNYRQYGSGDNKSRDDKKYNRHNSGDRRNRNDDGNGSNHTTSSSKSSSERRSRLRKQNANSSDDSDSDEPKKHSIFDIPDDGPAYISMYDKVKARSCKNMQKQEEEKKIKAKFSQLKQCRERKREEKKRSNSWDDDSESDVDVDRRNIKNKSKGFINSSSDEDGRQSRNHKDHFLSDTESEPRRLTTSYHRNRLNELCDGESSENSMRNSKPGRKITSRKNSRSTRIASDTSDDGGPLGEEENKPNIDNIKLEPIDSHVDNDIVVKEEMPPVKEEVKSRNDKDLQPEIKMEIKSETKEESTTDPFEFSLNYLPNKTPDTKDNIFDILSAEPRKKHKKNKKRQKSSPSSGADGSNQDIGSTESIKQEKSITETVFDELKREPSTQMVFHEKRRHSSRKDKKRDKSKEEHDRSKEERYRLKKLKKQAKLSSDSSVFDSQETTVSSLPSASLKRGEKMEDIFGPISDDDSHINLSESVKPNEAINTSSSHMQSLSNKDNLQTISTTSQMNIDITSEVKGSLNEKESHRERKKEKKRKDRMKAQPFDENSVDLDAAGRALEAQLMADSDIKTEDISQSTSVTHTKPTGESADVFRFSDGDDVEILIPEKNNSLMSPPTTPSTPMLTIDITGPDSTKEESTVLMKQSPSLPCLLDDIPPFASQREQKLISPVPKTPTPAPSTPRSSSETRKEPKNLIPGFGLDCDEKIHESAVQSISTEYSSPKTSATPEVIEESKSEVDESEAPKVDEKTDEKSRVIISQEETEDAVAALLGESFGSSADYNVLYEEVQPPATSESVIPEEEAEEMRKAVQSLNNDDLEIKPDTPQSDNDLQIDTDTEDQDNEAANAWAMDRPKTPDVDLSQIQKEEIVKPVSTIEENSSAKPAATTTTVNISTTGTTVITKTAQCGSNVPLLTVIPTQSAANEPLDKAAVVSPTIKLTETNIKPIVMESRVVTQPVVSPSVVIQQIQPQIPKQP</sequence>
<feature type="compositionally biased region" description="Basic and acidic residues" evidence="3">
    <location>
        <begin position="2346"/>
        <end position="2361"/>
    </location>
</feature>
<feature type="region of interest" description="Disordered" evidence="3">
    <location>
        <begin position="629"/>
        <end position="668"/>
    </location>
</feature>
<feature type="compositionally biased region" description="Basic and acidic residues" evidence="3">
    <location>
        <begin position="693"/>
        <end position="707"/>
    </location>
</feature>
<feature type="compositionally biased region" description="Basic and acidic residues" evidence="3">
    <location>
        <begin position="2117"/>
        <end position="2129"/>
    </location>
</feature>
<comment type="caution">
    <text evidence="5">The sequence shown here is derived from an EMBL/GenBank/DDBJ whole genome shotgun (WGS) entry which is preliminary data.</text>
</comment>
<dbReference type="Pfam" id="PF00076">
    <property type="entry name" value="RRM_1"/>
    <property type="match status" value="1"/>
</dbReference>
<feature type="compositionally biased region" description="Polar residues" evidence="3">
    <location>
        <begin position="2378"/>
        <end position="2391"/>
    </location>
</feature>
<dbReference type="CDD" id="cd12350">
    <property type="entry name" value="RRM3_SHARP"/>
    <property type="match status" value="1"/>
</dbReference>
<dbReference type="Gene3D" id="3.30.70.330">
    <property type="match status" value="3"/>
</dbReference>
<feature type="compositionally biased region" description="Low complexity" evidence="3">
    <location>
        <begin position="1979"/>
        <end position="1991"/>
    </location>
</feature>
<reference evidence="5" key="1">
    <citation type="submission" date="2022-07" db="EMBL/GenBank/DDBJ databases">
        <authorList>
            <person name="Trinca V."/>
            <person name="Uliana J.V.C."/>
            <person name="Torres T.T."/>
            <person name="Ward R.J."/>
            <person name="Monesi N."/>
        </authorList>
    </citation>
    <scope>NUCLEOTIDE SEQUENCE</scope>
    <source>
        <strain evidence="5">HSMRA1968</strain>
        <tissue evidence="5">Whole embryos</tissue>
    </source>
</reference>
<dbReference type="OrthoDB" id="6407164at2759"/>
<dbReference type="EMBL" id="WJQU01001852">
    <property type="protein sequence ID" value="KAJ6633613.1"/>
    <property type="molecule type" value="Genomic_DNA"/>
</dbReference>
<feature type="region of interest" description="Disordered" evidence="3">
    <location>
        <begin position="136"/>
        <end position="165"/>
    </location>
</feature>
<feature type="region of interest" description="Disordered" evidence="3">
    <location>
        <begin position="1232"/>
        <end position="1252"/>
    </location>
</feature>
<feature type="compositionally biased region" description="Polar residues" evidence="3">
    <location>
        <begin position="2652"/>
        <end position="2668"/>
    </location>
</feature>
<feature type="region of interest" description="Disordered" evidence="3">
    <location>
        <begin position="214"/>
        <end position="318"/>
    </location>
</feature>
<feature type="compositionally biased region" description="Basic and acidic residues" evidence="3">
    <location>
        <begin position="1850"/>
        <end position="1882"/>
    </location>
</feature>
<dbReference type="InterPro" id="IPR034174">
    <property type="entry name" value="SHARP_RRM3"/>
</dbReference>
<feature type="compositionally biased region" description="Basic and acidic residues" evidence="3">
    <location>
        <begin position="2308"/>
        <end position="2326"/>
    </location>
</feature>